<accession>A0ABQ2FKD1</accession>
<evidence type="ECO:0000256" key="1">
    <source>
        <dbReference type="SAM" id="MobiDB-lite"/>
    </source>
</evidence>
<dbReference type="Proteomes" id="UP000604341">
    <property type="component" value="Unassembled WGS sequence"/>
</dbReference>
<dbReference type="EMBL" id="BMPE01000004">
    <property type="protein sequence ID" value="GGL01285.1"/>
    <property type="molecule type" value="Genomic_DNA"/>
</dbReference>
<reference evidence="4" key="1">
    <citation type="journal article" date="2019" name="Int. J. Syst. Evol. Microbiol.">
        <title>The Global Catalogue of Microorganisms (GCM) 10K type strain sequencing project: providing services to taxonomists for standard genome sequencing and annotation.</title>
        <authorList>
            <consortium name="The Broad Institute Genomics Platform"/>
            <consortium name="The Broad Institute Genome Sequencing Center for Infectious Disease"/>
            <person name="Wu L."/>
            <person name="Ma J."/>
        </authorList>
    </citation>
    <scope>NUCLEOTIDE SEQUENCE [LARGE SCALE GENOMIC DNA]</scope>
    <source>
        <strain evidence="4">JCM 19173</strain>
    </source>
</reference>
<dbReference type="Pfam" id="PF26468">
    <property type="entry name" value="GIY_YIG_3"/>
    <property type="match status" value="1"/>
</dbReference>
<name>A0ABQ2FKD1_9DEIO</name>
<dbReference type="InterPro" id="IPR058782">
    <property type="entry name" value="GIY_YIG_3"/>
</dbReference>
<evidence type="ECO:0000313" key="3">
    <source>
        <dbReference type="EMBL" id="GGL01285.1"/>
    </source>
</evidence>
<feature type="domain" description="GIY-YIG" evidence="2">
    <location>
        <begin position="16"/>
        <end position="227"/>
    </location>
</feature>
<evidence type="ECO:0000313" key="4">
    <source>
        <dbReference type="Proteomes" id="UP000604341"/>
    </source>
</evidence>
<sequence>MQCPSSRDVRPAQAGIYALLDELARRQGGLRVLSDLRREDCPPRGVYFMYEPGEDRSVTGSGPRVVRVGTHAVSRGSRASLWTRLAQHRGSRAGSGNHRASILRRHLGEALIARGDFSVPSWGSPRGTPEGRAQERPLEEEVSRRVGAMQVLLLPIPDPPGPDSERALIERGVIGLLSQHGDPASSDWLGRHAPTPEIARSGLWNVRYVHTTPPLDLLDTLDRLVSAVPVAR</sequence>
<dbReference type="RefSeq" id="WP_189068836.1">
    <property type="nucleotide sequence ID" value="NZ_BMPE01000004.1"/>
</dbReference>
<evidence type="ECO:0000259" key="2">
    <source>
        <dbReference type="Pfam" id="PF26468"/>
    </source>
</evidence>
<feature type="region of interest" description="Disordered" evidence="1">
    <location>
        <begin position="120"/>
        <end position="139"/>
    </location>
</feature>
<proteinExistence type="predicted"/>
<protein>
    <recommendedName>
        <fullName evidence="2">GIY-YIG domain-containing protein</fullName>
    </recommendedName>
</protein>
<comment type="caution">
    <text evidence="3">The sequence shown here is derived from an EMBL/GenBank/DDBJ whole genome shotgun (WGS) entry which is preliminary data.</text>
</comment>
<keyword evidence="4" id="KW-1185">Reference proteome</keyword>
<gene>
    <name evidence="3" type="ORF">GCM10010844_19640</name>
</gene>
<organism evidence="3 4">
    <name type="scientific">Deinococcus radiotolerans</name>
    <dbReference type="NCBI Taxonomy" id="1309407"/>
    <lineage>
        <taxon>Bacteria</taxon>
        <taxon>Thermotogati</taxon>
        <taxon>Deinococcota</taxon>
        <taxon>Deinococci</taxon>
        <taxon>Deinococcales</taxon>
        <taxon>Deinococcaceae</taxon>
        <taxon>Deinococcus</taxon>
    </lineage>
</organism>